<comment type="caution">
    <text evidence="2">The sequence shown here is derived from an EMBL/GenBank/DDBJ whole genome shotgun (WGS) entry which is preliminary data.</text>
</comment>
<name>A0A430HU30_9BURK</name>
<proteinExistence type="predicted"/>
<keyword evidence="3" id="KW-1185">Reference proteome</keyword>
<feature type="transmembrane region" description="Helical" evidence="1">
    <location>
        <begin position="12"/>
        <end position="30"/>
    </location>
</feature>
<evidence type="ECO:0000256" key="1">
    <source>
        <dbReference type="SAM" id="Phobius"/>
    </source>
</evidence>
<dbReference type="OrthoDB" id="6107348at2"/>
<evidence type="ECO:0008006" key="4">
    <source>
        <dbReference type="Google" id="ProtNLM"/>
    </source>
</evidence>
<feature type="transmembrane region" description="Helical" evidence="1">
    <location>
        <begin position="106"/>
        <end position="124"/>
    </location>
</feature>
<sequence length="128" mass="14083">MHEKTIGRRYLRELFGAIGIYGAILTLAIVCGKGMPDGLARTLVLASPMIGVGLAVWAIVRQMRRVDEFVRKVTLENVAIAAAVTATLTFSYGFLELAGFPRLSMFAVWPLMGACWLATGMLRCRTFR</sequence>
<keyword evidence="1" id="KW-0812">Transmembrane</keyword>
<organism evidence="2 3">
    <name type="scientific">Massilia atriviolacea</name>
    <dbReference type="NCBI Taxonomy" id="2495579"/>
    <lineage>
        <taxon>Bacteria</taxon>
        <taxon>Pseudomonadati</taxon>
        <taxon>Pseudomonadota</taxon>
        <taxon>Betaproteobacteria</taxon>
        <taxon>Burkholderiales</taxon>
        <taxon>Oxalobacteraceae</taxon>
        <taxon>Telluria group</taxon>
        <taxon>Massilia</taxon>
    </lineage>
</organism>
<accession>A0A430HU30</accession>
<keyword evidence="1" id="KW-1133">Transmembrane helix</keyword>
<dbReference type="RefSeq" id="WP_126072395.1">
    <property type="nucleotide sequence ID" value="NZ_CP051166.1"/>
</dbReference>
<evidence type="ECO:0000313" key="3">
    <source>
        <dbReference type="Proteomes" id="UP000278085"/>
    </source>
</evidence>
<dbReference type="Proteomes" id="UP000278085">
    <property type="component" value="Unassembled WGS sequence"/>
</dbReference>
<dbReference type="EMBL" id="RXLQ01000001">
    <property type="protein sequence ID" value="RSZ61010.1"/>
    <property type="molecule type" value="Genomic_DNA"/>
</dbReference>
<feature type="transmembrane region" description="Helical" evidence="1">
    <location>
        <begin position="42"/>
        <end position="61"/>
    </location>
</feature>
<feature type="transmembrane region" description="Helical" evidence="1">
    <location>
        <begin position="73"/>
        <end position="94"/>
    </location>
</feature>
<dbReference type="AlphaFoldDB" id="A0A430HU30"/>
<gene>
    <name evidence="2" type="ORF">EJB06_02465</name>
</gene>
<keyword evidence="1" id="KW-0472">Membrane</keyword>
<evidence type="ECO:0000313" key="2">
    <source>
        <dbReference type="EMBL" id="RSZ61010.1"/>
    </source>
</evidence>
<protein>
    <recommendedName>
        <fullName evidence="4">DUF2178 domain-containing protein</fullName>
    </recommendedName>
</protein>
<reference evidence="2 3" key="1">
    <citation type="submission" date="2018-12" db="EMBL/GenBank/DDBJ databases">
        <authorList>
            <person name="Yang E."/>
        </authorList>
    </citation>
    <scope>NUCLEOTIDE SEQUENCE [LARGE SCALE GENOMIC DNA]</scope>
    <source>
        <strain evidence="2 3">SOD</strain>
    </source>
</reference>